<dbReference type="PANTHER" id="PTHR43761">
    <property type="entry name" value="D-ISOMER SPECIFIC 2-HYDROXYACID DEHYDROGENASE FAMILY PROTEIN (AFU_ORTHOLOGUE AFUA_1G13630)"/>
    <property type="match status" value="1"/>
</dbReference>
<dbReference type="FunFam" id="3.40.50.720:FF:000203">
    <property type="entry name" value="D-3-phosphoglycerate dehydrogenase (SerA)"/>
    <property type="match status" value="1"/>
</dbReference>
<keyword evidence="8" id="KW-1185">Reference proteome</keyword>
<evidence type="ECO:0000259" key="5">
    <source>
        <dbReference type="Pfam" id="PF00389"/>
    </source>
</evidence>
<gene>
    <name evidence="7" type="ORF">LKD48_06905</name>
</gene>
<sequence length="324" mass="35554">MKIVVLDGYTENPGDLSWDGFRQFGEVIVYDRTPKELILSRMDGAEVVFTNKVVITRKIIEASPALRFIGTLSTGYNTVDLEAADERQIPVSNIPSYSTQAVAQLTMALLLEICHHVGAHSAQVMAGKWSSCPDFCFWSYPSMELAGKTMGIIGYGNIGQAVARLAVAFGMNVIAYGHHGIKEELMTEHVRSVSLEELYKESDVISLHCPLTKENMAMIRKDSIAKMKDGVILLNTARGPLICEQDLKEALVSGKVSYAAMDVVETEPIPEDSPLLSAPNVLITPHIAWAAKETRQRLMDIAVENLSAYVHGKPIHVVNLKSKG</sequence>
<dbReference type="InterPro" id="IPR006139">
    <property type="entry name" value="D-isomer_2_OHA_DH_cat_dom"/>
</dbReference>
<accession>A0AAE3E3Y8</accession>
<comment type="similarity">
    <text evidence="1 4">Belongs to the D-isomer specific 2-hydroxyacid dehydrogenase family.</text>
</comment>
<feature type="domain" description="D-isomer specific 2-hydroxyacid dehydrogenase NAD-binding" evidence="6">
    <location>
        <begin position="107"/>
        <end position="288"/>
    </location>
</feature>
<evidence type="ECO:0000256" key="4">
    <source>
        <dbReference type="RuleBase" id="RU003719"/>
    </source>
</evidence>
<dbReference type="SUPFAM" id="SSF51735">
    <property type="entry name" value="NAD(P)-binding Rossmann-fold domains"/>
    <property type="match status" value="1"/>
</dbReference>
<dbReference type="Pfam" id="PF02826">
    <property type="entry name" value="2-Hacid_dh_C"/>
    <property type="match status" value="1"/>
</dbReference>
<dbReference type="AlphaFoldDB" id="A0AAE3E3Y8"/>
<dbReference type="InterPro" id="IPR050418">
    <property type="entry name" value="D-iso_2-hydroxyacid_DH_PdxB"/>
</dbReference>
<dbReference type="Proteomes" id="UP001198200">
    <property type="component" value="Unassembled WGS sequence"/>
</dbReference>
<proteinExistence type="inferred from homology"/>
<protein>
    <submittedName>
        <fullName evidence="7">D-2-hydroxyacid dehydrogenase</fullName>
    </submittedName>
</protein>
<feature type="domain" description="D-isomer specific 2-hydroxyacid dehydrogenase catalytic" evidence="5">
    <location>
        <begin position="21"/>
        <end position="319"/>
    </location>
</feature>
<name>A0AAE3E3Y8_9FIRM</name>
<dbReference type="GO" id="GO:0016616">
    <property type="term" value="F:oxidoreductase activity, acting on the CH-OH group of donors, NAD or NADP as acceptor"/>
    <property type="evidence" value="ECO:0007669"/>
    <property type="project" value="InterPro"/>
</dbReference>
<dbReference type="SUPFAM" id="SSF52283">
    <property type="entry name" value="Formate/glycerate dehydrogenase catalytic domain-like"/>
    <property type="match status" value="1"/>
</dbReference>
<evidence type="ECO:0000313" key="7">
    <source>
        <dbReference type="EMBL" id="MCC2221375.1"/>
    </source>
</evidence>
<dbReference type="GO" id="GO:0051287">
    <property type="term" value="F:NAD binding"/>
    <property type="evidence" value="ECO:0007669"/>
    <property type="project" value="InterPro"/>
</dbReference>
<dbReference type="RefSeq" id="WP_066561928.1">
    <property type="nucleotide sequence ID" value="NZ_JAJEQN010000013.1"/>
</dbReference>
<dbReference type="InterPro" id="IPR036291">
    <property type="entry name" value="NAD(P)-bd_dom_sf"/>
</dbReference>
<evidence type="ECO:0000256" key="2">
    <source>
        <dbReference type="ARBA" id="ARBA00023002"/>
    </source>
</evidence>
<dbReference type="CDD" id="cd12162">
    <property type="entry name" value="2-Hacid_dh_4"/>
    <property type="match status" value="1"/>
</dbReference>
<dbReference type="Gene3D" id="3.40.50.720">
    <property type="entry name" value="NAD(P)-binding Rossmann-like Domain"/>
    <property type="match status" value="2"/>
</dbReference>
<organism evidence="7 8">
    <name type="scientific">Anthropogastromicrobium aceti</name>
    <dbReference type="NCBI Taxonomy" id="2981768"/>
    <lineage>
        <taxon>Bacteria</taxon>
        <taxon>Bacillati</taxon>
        <taxon>Bacillota</taxon>
        <taxon>Clostridia</taxon>
        <taxon>Lachnospirales</taxon>
        <taxon>Lachnospiraceae</taxon>
        <taxon>Anthropogastromicrobium</taxon>
    </lineage>
</organism>
<comment type="caution">
    <text evidence="7">The sequence shown here is derived from an EMBL/GenBank/DDBJ whole genome shotgun (WGS) entry which is preliminary data.</text>
</comment>
<dbReference type="PANTHER" id="PTHR43761:SF1">
    <property type="entry name" value="D-ISOMER SPECIFIC 2-HYDROXYACID DEHYDROGENASE CATALYTIC DOMAIN-CONTAINING PROTEIN-RELATED"/>
    <property type="match status" value="1"/>
</dbReference>
<evidence type="ECO:0000256" key="3">
    <source>
        <dbReference type="ARBA" id="ARBA00023027"/>
    </source>
</evidence>
<evidence type="ECO:0000259" key="6">
    <source>
        <dbReference type="Pfam" id="PF02826"/>
    </source>
</evidence>
<evidence type="ECO:0000313" key="8">
    <source>
        <dbReference type="Proteomes" id="UP001198200"/>
    </source>
</evidence>
<reference evidence="7 8" key="1">
    <citation type="submission" date="2021-10" db="EMBL/GenBank/DDBJ databases">
        <title>Anaerobic single-cell dispensing facilitates the cultivation of human gut bacteria.</title>
        <authorList>
            <person name="Afrizal A."/>
        </authorList>
    </citation>
    <scope>NUCLEOTIDE SEQUENCE [LARGE SCALE GENOMIC DNA]</scope>
    <source>
        <strain evidence="7 8">CLA-AA-H224</strain>
    </source>
</reference>
<dbReference type="Pfam" id="PF00389">
    <property type="entry name" value="2-Hacid_dh"/>
    <property type="match status" value="1"/>
</dbReference>
<keyword evidence="2 4" id="KW-0560">Oxidoreductase</keyword>
<evidence type="ECO:0000256" key="1">
    <source>
        <dbReference type="ARBA" id="ARBA00005854"/>
    </source>
</evidence>
<dbReference type="InterPro" id="IPR006140">
    <property type="entry name" value="D-isomer_DH_NAD-bd"/>
</dbReference>
<dbReference type="EMBL" id="JAJEQN010000013">
    <property type="protein sequence ID" value="MCC2221375.1"/>
    <property type="molecule type" value="Genomic_DNA"/>
</dbReference>
<keyword evidence="3" id="KW-0520">NAD</keyword>